<dbReference type="GeneID" id="113211104"/>
<dbReference type="RefSeq" id="XP_026285156.1">
    <property type="nucleotide sequence ID" value="XM_026429371.2"/>
</dbReference>
<dbReference type="CDD" id="cd00586">
    <property type="entry name" value="4HBT"/>
    <property type="match status" value="1"/>
</dbReference>
<accession>A0A6J1T3B8</accession>
<dbReference type="Gene3D" id="3.10.129.10">
    <property type="entry name" value="Hotdog Thioesterase"/>
    <property type="match status" value="1"/>
</dbReference>
<dbReference type="PANTHER" id="PTHR12475">
    <property type="match status" value="1"/>
</dbReference>
<evidence type="ECO:0000313" key="3">
    <source>
        <dbReference type="Proteomes" id="UP000504606"/>
    </source>
</evidence>
<keyword evidence="3" id="KW-1185">Reference proteome</keyword>
<protein>
    <recommendedName>
        <fullName evidence="2">Protein THEM6</fullName>
    </recommendedName>
</protein>
<sequence>MLCFLCWLVPLLLVLYVVADVNYFLRIGFVILWGRLFQKKAKVTDGTTIYGFCTTQDVDIFWRHMNNARYVRDLDFARFHFYDRTGIYEEIMKRKGHALQGATTVRYRRTIPIFTPYKITTNVVHWDDKAIYLEQQFITVGDGFVRAIILSKQNILDIDVLDMMKKLTGREPGKEPQELTLWLQGVEVASAKLRKKD</sequence>
<name>A0A6J1T3B8_FRAOC</name>
<dbReference type="OrthoDB" id="265761at2759"/>
<reference evidence="4" key="1">
    <citation type="submission" date="2025-08" db="UniProtKB">
        <authorList>
            <consortium name="RefSeq"/>
        </authorList>
    </citation>
    <scope>IDENTIFICATION</scope>
    <source>
        <tissue evidence="4">Whole organism</tissue>
    </source>
</reference>
<dbReference type="PANTHER" id="PTHR12475:SF4">
    <property type="entry name" value="PROTEIN THEM6"/>
    <property type="match status" value="1"/>
</dbReference>
<dbReference type="Proteomes" id="UP000504606">
    <property type="component" value="Unplaced"/>
</dbReference>
<comment type="similarity">
    <text evidence="1">Belongs to the THEM6 family.</text>
</comment>
<evidence type="ECO:0000256" key="2">
    <source>
        <dbReference type="ARBA" id="ARBA00041112"/>
    </source>
</evidence>
<evidence type="ECO:0000256" key="1">
    <source>
        <dbReference type="ARBA" id="ARBA00038228"/>
    </source>
</evidence>
<dbReference type="InterPro" id="IPR029069">
    <property type="entry name" value="HotDog_dom_sf"/>
</dbReference>
<dbReference type="SUPFAM" id="SSF54637">
    <property type="entry name" value="Thioesterase/thiol ester dehydrase-isomerase"/>
    <property type="match status" value="1"/>
</dbReference>
<organism evidence="3 4">
    <name type="scientific">Frankliniella occidentalis</name>
    <name type="common">Western flower thrips</name>
    <name type="synonym">Euthrips occidentalis</name>
    <dbReference type="NCBI Taxonomy" id="133901"/>
    <lineage>
        <taxon>Eukaryota</taxon>
        <taxon>Metazoa</taxon>
        <taxon>Ecdysozoa</taxon>
        <taxon>Arthropoda</taxon>
        <taxon>Hexapoda</taxon>
        <taxon>Insecta</taxon>
        <taxon>Pterygota</taxon>
        <taxon>Neoptera</taxon>
        <taxon>Paraneoptera</taxon>
        <taxon>Thysanoptera</taxon>
        <taxon>Terebrantia</taxon>
        <taxon>Thripoidea</taxon>
        <taxon>Thripidae</taxon>
        <taxon>Frankliniella</taxon>
    </lineage>
</organism>
<gene>
    <name evidence="4" type="primary">LOC113211104</name>
</gene>
<dbReference type="Pfam" id="PF13279">
    <property type="entry name" value="4HBT_2"/>
    <property type="match status" value="1"/>
</dbReference>
<dbReference type="InterPro" id="IPR051490">
    <property type="entry name" value="THEM6_lcsJ_thioesterase"/>
</dbReference>
<dbReference type="AlphaFoldDB" id="A0A6J1T3B8"/>
<proteinExistence type="inferred from homology"/>
<dbReference type="KEGG" id="foc:113211104"/>
<evidence type="ECO:0000313" key="4">
    <source>
        <dbReference type="RefSeq" id="XP_026285156.1"/>
    </source>
</evidence>